<keyword evidence="2" id="KW-1185">Reference proteome</keyword>
<dbReference type="AlphaFoldDB" id="A0A445CFD4"/>
<accession>A0A445CFD4</accession>
<proteinExistence type="predicted"/>
<sequence>MIGERMGIVVEVENPKKNNILLRTFLRVRVVLEFAKPLSTKFWMKRENLPNTRIEFKYERL</sequence>
<reference evidence="1 2" key="1">
    <citation type="submission" date="2019-01" db="EMBL/GenBank/DDBJ databases">
        <title>Sequencing of cultivated peanut Arachis hypogaea provides insights into genome evolution and oil improvement.</title>
        <authorList>
            <person name="Chen X."/>
        </authorList>
    </citation>
    <scope>NUCLEOTIDE SEQUENCE [LARGE SCALE GENOMIC DNA]</scope>
    <source>
        <strain evidence="2">cv. Fuhuasheng</strain>
        <tissue evidence="1">Leaves</tissue>
    </source>
</reference>
<evidence type="ECO:0000313" key="1">
    <source>
        <dbReference type="EMBL" id="RYR49620.1"/>
    </source>
</evidence>
<name>A0A445CFD4_ARAHY</name>
<protein>
    <submittedName>
        <fullName evidence="1">Uncharacterized protein</fullName>
    </submittedName>
</protein>
<gene>
    <name evidence="1" type="ORF">Ahy_A07g036142</name>
</gene>
<evidence type="ECO:0000313" key="2">
    <source>
        <dbReference type="Proteomes" id="UP000289738"/>
    </source>
</evidence>
<dbReference type="Proteomes" id="UP000289738">
    <property type="component" value="Chromosome A07"/>
</dbReference>
<comment type="caution">
    <text evidence="1">The sequence shown here is derived from an EMBL/GenBank/DDBJ whole genome shotgun (WGS) entry which is preliminary data.</text>
</comment>
<dbReference type="EMBL" id="SDMP01000007">
    <property type="protein sequence ID" value="RYR49620.1"/>
    <property type="molecule type" value="Genomic_DNA"/>
</dbReference>
<organism evidence="1 2">
    <name type="scientific">Arachis hypogaea</name>
    <name type="common">Peanut</name>
    <dbReference type="NCBI Taxonomy" id="3818"/>
    <lineage>
        <taxon>Eukaryota</taxon>
        <taxon>Viridiplantae</taxon>
        <taxon>Streptophyta</taxon>
        <taxon>Embryophyta</taxon>
        <taxon>Tracheophyta</taxon>
        <taxon>Spermatophyta</taxon>
        <taxon>Magnoliopsida</taxon>
        <taxon>eudicotyledons</taxon>
        <taxon>Gunneridae</taxon>
        <taxon>Pentapetalae</taxon>
        <taxon>rosids</taxon>
        <taxon>fabids</taxon>
        <taxon>Fabales</taxon>
        <taxon>Fabaceae</taxon>
        <taxon>Papilionoideae</taxon>
        <taxon>50 kb inversion clade</taxon>
        <taxon>dalbergioids sensu lato</taxon>
        <taxon>Dalbergieae</taxon>
        <taxon>Pterocarpus clade</taxon>
        <taxon>Arachis</taxon>
    </lineage>
</organism>